<evidence type="ECO:0000256" key="5">
    <source>
        <dbReference type="ARBA" id="ARBA00022840"/>
    </source>
</evidence>
<sequence>MDDDERLVSPKPANDDQQAEKSLRPRSLAEFIGQEKVVEQLRIAITAARGRDEPLDHTLFYGPPGLGKTSLSNVIAHEMGVKIKVTSGPAIERAGDLAAILTNLQKNDILFIDEVHRLNRVVEEVLYPAMEDFALDLIVGKGPSARSLRLKLPRFTVVGATTRLALLTSPLRDRFVAPHRLEFYSHTAMCEIVARSANILGVDISADAALEMGRRARGTPRIANRLLRRVRDYAQVVVGGPVDLAVARSALQQLEVDDLGLDENDRRLLRAIIELFNGGPVGLSTLAAALAEEVDAIEDVYEPFLLQLGFLQRTPRGRVATRRAYEHLGLTWIESAPSDPAMPNANQERLL</sequence>
<dbReference type="GO" id="GO:0005737">
    <property type="term" value="C:cytoplasm"/>
    <property type="evidence" value="ECO:0007669"/>
    <property type="project" value="UniProtKB-SubCell"/>
</dbReference>
<feature type="binding site" evidence="9">
    <location>
        <position position="221"/>
    </location>
    <ligand>
        <name>ATP</name>
        <dbReference type="ChEBI" id="CHEBI:30616"/>
    </ligand>
</feature>
<keyword evidence="4 9" id="KW-0378">Hydrolase</keyword>
<comment type="subunit">
    <text evidence="9">Homohexamer. Forms an RuvA(8)-RuvB(12)-Holliday junction (HJ) complex. HJ DNA is sandwiched between 2 RuvA tetramers; dsDNA enters through RuvA and exits via RuvB. An RuvB hexamer assembles on each DNA strand where it exits the tetramer. Each RuvB hexamer is contacted by two RuvA subunits (via domain III) on 2 adjacent RuvB subunits; this complex drives branch migration. In the full resolvosome a probable DNA-RuvA(4)-RuvB(12)-RuvC(2) complex forms which resolves the HJ.</text>
</comment>
<dbReference type="Pfam" id="PF05496">
    <property type="entry name" value="RuvB_N"/>
    <property type="match status" value="1"/>
</dbReference>
<name>A0A426U824_9CHLR</name>
<keyword evidence="12" id="KW-0347">Helicase</keyword>
<dbReference type="Proteomes" id="UP000280307">
    <property type="component" value="Unassembled WGS sequence"/>
</dbReference>
<comment type="caution">
    <text evidence="9">Lacks conserved residue(s) required for the propagation of feature annotation.</text>
</comment>
<keyword evidence="2 9" id="KW-0547">Nucleotide-binding</keyword>
<keyword evidence="5 9" id="KW-0067">ATP-binding</keyword>
<evidence type="ECO:0000256" key="8">
    <source>
        <dbReference type="ARBA" id="ARBA00023204"/>
    </source>
</evidence>
<dbReference type="Gene3D" id="1.10.8.60">
    <property type="match status" value="1"/>
</dbReference>
<keyword evidence="1 9" id="KW-0963">Cytoplasm</keyword>
<evidence type="ECO:0000313" key="13">
    <source>
        <dbReference type="Proteomes" id="UP000280307"/>
    </source>
</evidence>
<evidence type="ECO:0000313" key="12">
    <source>
        <dbReference type="EMBL" id="RRR76349.1"/>
    </source>
</evidence>
<evidence type="ECO:0000256" key="9">
    <source>
        <dbReference type="HAMAP-Rule" id="MF_00016"/>
    </source>
</evidence>
<dbReference type="InterPro" id="IPR041445">
    <property type="entry name" value="AAA_lid_4"/>
</dbReference>
<proteinExistence type="inferred from homology"/>
<comment type="domain">
    <text evidence="9">Has 3 domains, the large (RuvB-L) and small ATPase (RuvB-S) domains and the C-terminal head (RuvB-H) domain. The head domain binds DNA, while the ATPase domains jointly bind ATP, ADP or are empty depending on the state of the subunit in the translocation cycle. During a single DNA translocation step the structure of each domain remains the same, but their relative positions change.</text>
</comment>
<dbReference type="InterPro" id="IPR036388">
    <property type="entry name" value="WH-like_DNA-bd_sf"/>
</dbReference>
<comment type="catalytic activity">
    <reaction evidence="9">
        <text>ATP + H2O = ADP + phosphate + H(+)</text>
        <dbReference type="Rhea" id="RHEA:13065"/>
        <dbReference type="ChEBI" id="CHEBI:15377"/>
        <dbReference type="ChEBI" id="CHEBI:15378"/>
        <dbReference type="ChEBI" id="CHEBI:30616"/>
        <dbReference type="ChEBI" id="CHEBI:43474"/>
        <dbReference type="ChEBI" id="CHEBI:456216"/>
    </reaction>
</comment>
<dbReference type="EMBL" id="RSAS01000124">
    <property type="protein sequence ID" value="RRR76349.1"/>
    <property type="molecule type" value="Genomic_DNA"/>
</dbReference>
<keyword evidence="7 9" id="KW-0233">DNA recombination</keyword>
<feature type="binding site" evidence="9">
    <location>
        <position position="69"/>
    </location>
    <ligand>
        <name>Mg(2+)</name>
        <dbReference type="ChEBI" id="CHEBI:18420"/>
    </ligand>
</feature>
<comment type="similarity">
    <text evidence="9">Belongs to the RuvB family.</text>
</comment>
<dbReference type="InterPro" id="IPR003593">
    <property type="entry name" value="AAA+_ATPase"/>
</dbReference>
<feature type="region of interest" description="Large ATPase domain (RuvB-L)" evidence="9">
    <location>
        <begin position="4"/>
        <end position="184"/>
    </location>
</feature>
<feature type="region of interest" description="Head domain (RuvB-H)" evidence="9">
    <location>
        <begin position="258"/>
        <end position="351"/>
    </location>
</feature>
<feature type="binding site" evidence="9">
    <location>
        <begin position="131"/>
        <end position="133"/>
    </location>
    <ligand>
        <name>ATP</name>
        <dbReference type="ChEBI" id="CHEBI:30616"/>
    </ligand>
</feature>
<comment type="subcellular location">
    <subcellularLocation>
        <location evidence="9">Cytoplasm</location>
    </subcellularLocation>
</comment>
<dbReference type="Pfam" id="PF05491">
    <property type="entry name" value="WHD_RuvB"/>
    <property type="match status" value="1"/>
</dbReference>
<dbReference type="GO" id="GO:0005524">
    <property type="term" value="F:ATP binding"/>
    <property type="evidence" value="ECO:0007669"/>
    <property type="project" value="UniProtKB-UniRule"/>
</dbReference>
<dbReference type="GO" id="GO:0048476">
    <property type="term" value="C:Holliday junction resolvase complex"/>
    <property type="evidence" value="ECO:0007669"/>
    <property type="project" value="UniProtKB-UniRule"/>
</dbReference>
<dbReference type="AlphaFoldDB" id="A0A426U824"/>
<protein>
    <recommendedName>
        <fullName evidence="9">Holliday junction branch migration complex subunit RuvB</fullName>
        <ecNumber evidence="9">3.6.4.-</ecNumber>
    </recommendedName>
</protein>
<dbReference type="InterPro" id="IPR008824">
    <property type="entry name" value="RuvB-like_N"/>
</dbReference>
<dbReference type="PANTHER" id="PTHR42848:SF1">
    <property type="entry name" value="HOLLIDAY JUNCTION BRANCH MIGRATION COMPLEX SUBUNIT RUVB"/>
    <property type="match status" value="1"/>
</dbReference>
<feature type="binding site" evidence="9">
    <location>
        <position position="23"/>
    </location>
    <ligand>
        <name>ATP</name>
        <dbReference type="ChEBI" id="CHEBI:30616"/>
    </ligand>
</feature>
<reference evidence="12 13" key="1">
    <citation type="submission" date="2018-12" db="EMBL/GenBank/DDBJ databases">
        <title>Genome Sequence of Candidatus Viridilinea halotolerans isolated from saline sulfide-rich spring.</title>
        <authorList>
            <person name="Grouzdev D.S."/>
            <person name="Burganskaya E.I."/>
            <person name="Krutkina M.S."/>
            <person name="Sukhacheva M.V."/>
            <person name="Gorlenko V.M."/>
        </authorList>
    </citation>
    <scope>NUCLEOTIDE SEQUENCE [LARGE SCALE GENOMIC DNA]</scope>
    <source>
        <strain evidence="12">Chok-6</strain>
    </source>
</reference>
<dbReference type="InterPro" id="IPR036390">
    <property type="entry name" value="WH_DNA-bd_sf"/>
</dbReference>
<organism evidence="12 13">
    <name type="scientific">Candidatus Viridilinea halotolerans</name>
    <dbReference type="NCBI Taxonomy" id="2491704"/>
    <lineage>
        <taxon>Bacteria</taxon>
        <taxon>Bacillati</taxon>
        <taxon>Chloroflexota</taxon>
        <taxon>Chloroflexia</taxon>
        <taxon>Chloroflexales</taxon>
        <taxon>Chloroflexineae</taxon>
        <taxon>Oscillochloridaceae</taxon>
        <taxon>Candidatus Viridilinea</taxon>
    </lineage>
</organism>
<dbReference type="EC" id="3.6.4.-" evidence="9"/>
<evidence type="ECO:0000256" key="10">
    <source>
        <dbReference type="SAM" id="MobiDB-lite"/>
    </source>
</evidence>
<dbReference type="SUPFAM" id="SSF52540">
    <property type="entry name" value="P-loop containing nucleoside triphosphate hydrolases"/>
    <property type="match status" value="1"/>
</dbReference>
<dbReference type="GO" id="GO:0009378">
    <property type="term" value="F:four-way junction helicase activity"/>
    <property type="evidence" value="ECO:0007669"/>
    <property type="project" value="InterPro"/>
</dbReference>
<keyword evidence="3 9" id="KW-0227">DNA damage</keyword>
<feature type="region of interest" description="Disordered" evidence="10">
    <location>
        <begin position="1"/>
        <end position="23"/>
    </location>
</feature>
<feature type="binding site" evidence="9">
    <location>
        <position position="70"/>
    </location>
    <ligand>
        <name>ATP</name>
        <dbReference type="ChEBI" id="CHEBI:30616"/>
    </ligand>
</feature>
<feature type="binding site" evidence="9">
    <location>
        <position position="184"/>
    </location>
    <ligand>
        <name>ATP</name>
        <dbReference type="ChEBI" id="CHEBI:30616"/>
    </ligand>
</feature>
<evidence type="ECO:0000256" key="6">
    <source>
        <dbReference type="ARBA" id="ARBA00023125"/>
    </source>
</evidence>
<feature type="binding site" evidence="9">
    <location>
        <position position="69"/>
    </location>
    <ligand>
        <name>ATP</name>
        <dbReference type="ChEBI" id="CHEBI:30616"/>
    </ligand>
</feature>
<feature type="binding site" evidence="9">
    <location>
        <position position="68"/>
    </location>
    <ligand>
        <name>ATP</name>
        <dbReference type="ChEBI" id="CHEBI:30616"/>
    </ligand>
</feature>
<dbReference type="GO" id="GO:0000400">
    <property type="term" value="F:four-way junction DNA binding"/>
    <property type="evidence" value="ECO:0007669"/>
    <property type="project" value="UniProtKB-UniRule"/>
</dbReference>
<dbReference type="SUPFAM" id="SSF46785">
    <property type="entry name" value="Winged helix' DNA-binding domain"/>
    <property type="match status" value="1"/>
</dbReference>
<evidence type="ECO:0000256" key="1">
    <source>
        <dbReference type="ARBA" id="ARBA00022490"/>
    </source>
</evidence>
<evidence type="ECO:0000256" key="3">
    <source>
        <dbReference type="ARBA" id="ARBA00022763"/>
    </source>
</evidence>
<dbReference type="Pfam" id="PF17864">
    <property type="entry name" value="AAA_lid_4"/>
    <property type="match status" value="1"/>
</dbReference>
<gene>
    <name evidence="9 12" type="primary">ruvB</name>
    <name evidence="12" type="ORF">EI684_03115</name>
</gene>
<dbReference type="GO" id="GO:0016887">
    <property type="term" value="F:ATP hydrolysis activity"/>
    <property type="evidence" value="ECO:0007669"/>
    <property type="project" value="RHEA"/>
</dbReference>
<comment type="caution">
    <text evidence="12">The sequence shown here is derived from an EMBL/GenBank/DDBJ whole genome shotgun (WGS) entry which is preliminary data.</text>
</comment>
<feature type="region of interest" description="Small ATPAse domain (RuvB-S)" evidence="9">
    <location>
        <begin position="185"/>
        <end position="255"/>
    </location>
</feature>
<feature type="domain" description="AAA+ ATPase" evidence="11">
    <location>
        <begin position="54"/>
        <end position="181"/>
    </location>
</feature>
<feature type="binding site" evidence="9">
    <location>
        <position position="65"/>
    </location>
    <ligand>
        <name>ATP</name>
        <dbReference type="ChEBI" id="CHEBI:30616"/>
    </ligand>
</feature>
<dbReference type="NCBIfam" id="TIGR00635">
    <property type="entry name" value="ruvB"/>
    <property type="match status" value="1"/>
</dbReference>
<feature type="binding site" evidence="9">
    <location>
        <position position="318"/>
    </location>
    <ligand>
        <name>DNA</name>
        <dbReference type="ChEBI" id="CHEBI:16991"/>
    </ligand>
</feature>
<dbReference type="NCBIfam" id="NF000868">
    <property type="entry name" value="PRK00080.1"/>
    <property type="match status" value="1"/>
</dbReference>
<evidence type="ECO:0000256" key="4">
    <source>
        <dbReference type="ARBA" id="ARBA00022801"/>
    </source>
</evidence>
<dbReference type="InterPro" id="IPR027417">
    <property type="entry name" value="P-loop_NTPase"/>
</dbReference>
<dbReference type="HAMAP" id="MF_00016">
    <property type="entry name" value="DNA_HJ_migration_RuvB"/>
    <property type="match status" value="1"/>
</dbReference>
<dbReference type="Gene3D" id="1.10.10.10">
    <property type="entry name" value="Winged helix-like DNA-binding domain superfamily/Winged helix DNA-binding domain"/>
    <property type="match status" value="1"/>
</dbReference>
<dbReference type="InterPro" id="IPR008823">
    <property type="entry name" value="RuvB_wg_C"/>
</dbReference>
<dbReference type="GO" id="GO:0006310">
    <property type="term" value="P:DNA recombination"/>
    <property type="evidence" value="ECO:0007669"/>
    <property type="project" value="UniProtKB-UniRule"/>
</dbReference>
<keyword evidence="6 9" id="KW-0238">DNA-binding</keyword>
<comment type="function">
    <text evidence="9">The RuvA-RuvB-RuvC complex processes Holliday junction (HJ) DNA during genetic recombination and DNA repair, while the RuvA-RuvB complex plays an important role in the rescue of blocked DNA replication forks via replication fork reversal (RFR). RuvA specifically binds to HJ cruciform DNA, conferring on it an open structure. The RuvB hexamer acts as an ATP-dependent pump, pulling dsDNA into and through the RuvAB complex. RuvB forms 2 homohexamers on either side of HJ DNA bound by 1 or 2 RuvA tetramers; 4 subunits per hexamer contact DNA at a time. Coordinated motions by a converter formed by DNA-disengaged RuvB subunits stimulates ATP hydrolysis and nucleotide exchange. Immobilization of the converter enables RuvB to convert the ATP-contained energy into a lever motion, pulling 2 nucleotides of DNA out of the RuvA tetramer per ATP hydrolyzed, thus driving DNA branch migration. The RuvB motors rotate together with the DNA substrate, which together with the progressing nucleotide cycle form the mechanistic basis for DNA recombination by continuous HJ branch migration. Branch migration allows RuvC to scan DNA until it finds its consensus sequence, where it cleaves and resolves cruciform DNA.</text>
</comment>
<dbReference type="PANTHER" id="PTHR42848">
    <property type="match status" value="1"/>
</dbReference>
<dbReference type="Gene3D" id="3.40.50.300">
    <property type="entry name" value="P-loop containing nucleotide triphosphate hydrolases"/>
    <property type="match status" value="1"/>
</dbReference>
<feature type="binding site" evidence="9">
    <location>
        <position position="174"/>
    </location>
    <ligand>
        <name>ATP</name>
        <dbReference type="ChEBI" id="CHEBI:30616"/>
    </ligand>
</feature>
<evidence type="ECO:0000256" key="7">
    <source>
        <dbReference type="ARBA" id="ARBA00023172"/>
    </source>
</evidence>
<dbReference type="CDD" id="cd00009">
    <property type="entry name" value="AAA"/>
    <property type="match status" value="1"/>
</dbReference>
<evidence type="ECO:0000259" key="11">
    <source>
        <dbReference type="SMART" id="SM00382"/>
    </source>
</evidence>
<dbReference type="GO" id="GO:0006281">
    <property type="term" value="P:DNA repair"/>
    <property type="evidence" value="ECO:0007669"/>
    <property type="project" value="UniProtKB-UniRule"/>
</dbReference>
<dbReference type="InterPro" id="IPR004605">
    <property type="entry name" value="DNA_helicase_Holl-junc_RuvB"/>
</dbReference>
<keyword evidence="8 9" id="KW-0234">DNA repair</keyword>
<feature type="binding site" evidence="9">
    <location>
        <position position="313"/>
    </location>
    <ligand>
        <name>DNA</name>
        <dbReference type="ChEBI" id="CHEBI:16991"/>
    </ligand>
</feature>
<dbReference type="SMART" id="SM00382">
    <property type="entry name" value="AAA"/>
    <property type="match status" value="1"/>
</dbReference>
<evidence type="ECO:0000256" key="2">
    <source>
        <dbReference type="ARBA" id="ARBA00022741"/>
    </source>
</evidence>
<feature type="binding site" evidence="9">
    <location>
        <position position="24"/>
    </location>
    <ligand>
        <name>ATP</name>
        <dbReference type="ChEBI" id="CHEBI:30616"/>
    </ligand>
</feature>
<accession>A0A426U824</accession>